<keyword evidence="3" id="KW-0804">Transcription</keyword>
<dbReference type="AlphaFoldDB" id="A0A9X3Z5Y8"/>
<organism evidence="5 6">
    <name type="scientific">Govanella unica</name>
    <dbReference type="NCBI Taxonomy" id="2975056"/>
    <lineage>
        <taxon>Bacteria</taxon>
        <taxon>Pseudomonadati</taxon>
        <taxon>Pseudomonadota</taxon>
        <taxon>Alphaproteobacteria</taxon>
        <taxon>Emcibacterales</taxon>
        <taxon>Govanellaceae</taxon>
        <taxon>Govanella</taxon>
    </lineage>
</organism>
<dbReference type="InterPro" id="IPR016032">
    <property type="entry name" value="Sig_transdc_resp-reg_C-effctor"/>
</dbReference>
<evidence type="ECO:0000313" key="6">
    <source>
        <dbReference type="Proteomes" id="UP001141619"/>
    </source>
</evidence>
<keyword evidence="1" id="KW-0805">Transcription regulation</keyword>
<dbReference type="GO" id="GO:0003677">
    <property type="term" value="F:DNA binding"/>
    <property type="evidence" value="ECO:0007669"/>
    <property type="project" value="UniProtKB-KW"/>
</dbReference>
<keyword evidence="2" id="KW-0238">DNA-binding</keyword>
<dbReference type="PRINTS" id="PR00038">
    <property type="entry name" value="HTHLUXR"/>
</dbReference>
<dbReference type="PANTHER" id="PTHR44688">
    <property type="entry name" value="DNA-BINDING TRANSCRIPTIONAL ACTIVATOR DEVR_DOSR"/>
    <property type="match status" value="1"/>
</dbReference>
<dbReference type="EMBL" id="JANWOI010000001">
    <property type="protein sequence ID" value="MDA5192527.1"/>
    <property type="molecule type" value="Genomic_DNA"/>
</dbReference>
<evidence type="ECO:0000256" key="2">
    <source>
        <dbReference type="ARBA" id="ARBA00023125"/>
    </source>
</evidence>
<feature type="domain" description="HTH luxR-type" evidence="4">
    <location>
        <begin position="312"/>
        <end position="377"/>
    </location>
</feature>
<sequence>MTLPATSILAGQSVTSAPERENALEICHGILDCRNFTDLTQGILQRVTGFLDAETSVLFEFSYDGKGFRPTRQARHEVPEQALKSYDHYLHEDPVILKSFSPDGRYSIAPGKFDLVCLSELHDDRHLTNSSYYNEFLRPQHIHHVMALFFRPSVENASIFAFGFHRPRASRHFASSEMTRAMQVAPALFACVNGMTLTERLKQQEDLLSGLSRATAEMGVLMFDASRTLRYANPCAARLIGLDGPDSGLMPRPEAPIYAEILKLCARAKLTGGTVRERLGNDCTASAQMLEGDSQRILVTLSPSRLELSLETRTATLGMTRRENDIIRLVLAGQSNPQIADQLCLSTRTVENHLRSIFSKAAVHSRTQLVRLLLADD</sequence>
<dbReference type="InterPro" id="IPR036388">
    <property type="entry name" value="WH-like_DNA-bd_sf"/>
</dbReference>
<dbReference type="Gene3D" id="1.10.10.10">
    <property type="entry name" value="Winged helix-like DNA-binding domain superfamily/Winged helix DNA-binding domain"/>
    <property type="match status" value="1"/>
</dbReference>
<evidence type="ECO:0000256" key="1">
    <source>
        <dbReference type="ARBA" id="ARBA00023015"/>
    </source>
</evidence>
<dbReference type="GO" id="GO:0006355">
    <property type="term" value="P:regulation of DNA-templated transcription"/>
    <property type="evidence" value="ECO:0007669"/>
    <property type="project" value="InterPro"/>
</dbReference>
<dbReference type="PROSITE" id="PS00622">
    <property type="entry name" value="HTH_LUXR_1"/>
    <property type="match status" value="1"/>
</dbReference>
<gene>
    <name evidence="5" type="ORF">NYP16_00955</name>
</gene>
<evidence type="ECO:0000256" key="3">
    <source>
        <dbReference type="ARBA" id="ARBA00023163"/>
    </source>
</evidence>
<comment type="caution">
    <text evidence="5">The sequence shown here is derived from an EMBL/GenBank/DDBJ whole genome shotgun (WGS) entry which is preliminary data.</text>
</comment>
<dbReference type="Pfam" id="PF00196">
    <property type="entry name" value="GerE"/>
    <property type="match status" value="1"/>
</dbReference>
<reference evidence="5" key="1">
    <citation type="submission" date="2022-08" db="EMBL/GenBank/DDBJ databases">
        <authorList>
            <person name="Vandamme P."/>
            <person name="Hettiarachchi A."/>
            <person name="Peeters C."/>
            <person name="Cnockaert M."/>
            <person name="Carlier A."/>
        </authorList>
    </citation>
    <scope>NUCLEOTIDE SEQUENCE</scope>
    <source>
        <strain evidence="5">LMG 31809</strain>
    </source>
</reference>
<dbReference type="Proteomes" id="UP001141619">
    <property type="component" value="Unassembled WGS sequence"/>
</dbReference>
<keyword evidence="6" id="KW-1185">Reference proteome</keyword>
<dbReference type="RefSeq" id="WP_274942232.1">
    <property type="nucleotide sequence ID" value="NZ_JANWOI010000001.1"/>
</dbReference>
<dbReference type="PANTHER" id="PTHR44688:SF16">
    <property type="entry name" value="DNA-BINDING TRANSCRIPTIONAL ACTIVATOR DEVR_DOSR"/>
    <property type="match status" value="1"/>
</dbReference>
<evidence type="ECO:0000259" key="4">
    <source>
        <dbReference type="PROSITE" id="PS50043"/>
    </source>
</evidence>
<protein>
    <submittedName>
        <fullName evidence="5">Helix-turn-helix transcriptional regulator</fullName>
    </submittedName>
</protein>
<proteinExistence type="predicted"/>
<dbReference type="CDD" id="cd06170">
    <property type="entry name" value="LuxR_C_like"/>
    <property type="match status" value="1"/>
</dbReference>
<reference evidence="5" key="2">
    <citation type="journal article" date="2023" name="Syst. Appl. Microbiol.">
        <title>Govania unica gen. nov., sp. nov., a rare biosphere bacterium that represents a novel family in the class Alphaproteobacteria.</title>
        <authorList>
            <person name="Vandamme P."/>
            <person name="Peeters C."/>
            <person name="Hettiarachchi A."/>
            <person name="Cnockaert M."/>
            <person name="Carlier A."/>
        </authorList>
    </citation>
    <scope>NUCLEOTIDE SEQUENCE</scope>
    <source>
        <strain evidence="5">LMG 31809</strain>
    </source>
</reference>
<name>A0A9X3Z5Y8_9PROT</name>
<dbReference type="SMART" id="SM00421">
    <property type="entry name" value="HTH_LUXR"/>
    <property type="match status" value="1"/>
</dbReference>
<accession>A0A9X3Z5Y8</accession>
<dbReference type="SUPFAM" id="SSF46894">
    <property type="entry name" value="C-terminal effector domain of the bipartite response regulators"/>
    <property type="match status" value="1"/>
</dbReference>
<evidence type="ECO:0000313" key="5">
    <source>
        <dbReference type="EMBL" id="MDA5192527.1"/>
    </source>
</evidence>
<dbReference type="PROSITE" id="PS50043">
    <property type="entry name" value="HTH_LUXR_2"/>
    <property type="match status" value="1"/>
</dbReference>
<dbReference type="InterPro" id="IPR000792">
    <property type="entry name" value="Tscrpt_reg_LuxR_C"/>
</dbReference>